<reference evidence="2 3" key="1">
    <citation type="submission" date="2018-11" db="EMBL/GenBank/DDBJ databases">
        <title>Genome sequence and assembly of Colletotrichum spinosum.</title>
        <authorList>
            <person name="Gan P."/>
            <person name="Shirasu K."/>
        </authorList>
    </citation>
    <scope>NUCLEOTIDE SEQUENCE [LARGE SCALE GENOMIC DNA]</scope>
    <source>
        <strain evidence="2 3">CBS 515.97</strain>
    </source>
</reference>
<evidence type="ECO:0000313" key="2">
    <source>
        <dbReference type="EMBL" id="TDZ37006.1"/>
    </source>
</evidence>
<evidence type="ECO:0000256" key="1">
    <source>
        <dbReference type="SAM" id="MobiDB-lite"/>
    </source>
</evidence>
<dbReference type="Proteomes" id="UP000295083">
    <property type="component" value="Unassembled WGS sequence"/>
</dbReference>
<organism evidence="2 3">
    <name type="scientific">Colletotrichum spinosum</name>
    <dbReference type="NCBI Taxonomy" id="1347390"/>
    <lineage>
        <taxon>Eukaryota</taxon>
        <taxon>Fungi</taxon>
        <taxon>Dikarya</taxon>
        <taxon>Ascomycota</taxon>
        <taxon>Pezizomycotina</taxon>
        <taxon>Sordariomycetes</taxon>
        <taxon>Hypocreomycetidae</taxon>
        <taxon>Glomerellales</taxon>
        <taxon>Glomerellaceae</taxon>
        <taxon>Colletotrichum</taxon>
        <taxon>Colletotrichum orbiculare species complex</taxon>
    </lineage>
</organism>
<feature type="region of interest" description="Disordered" evidence="1">
    <location>
        <begin position="67"/>
        <end position="92"/>
    </location>
</feature>
<evidence type="ECO:0000313" key="3">
    <source>
        <dbReference type="Proteomes" id="UP000295083"/>
    </source>
</evidence>
<name>A0A4R8QIW8_9PEZI</name>
<keyword evidence="3" id="KW-1185">Reference proteome</keyword>
<proteinExistence type="predicted"/>
<protein>
    <submittedName>
        <fullName evidence="2">Uncharacterized protein</fullName>
    </submittedName>
</protein>
<dbReference type="AlphaFoldDB" id="A0A4R8QIW8"/>
<gene>
    <name evidence="2" type="ORF">C8035_v008203</name>
</gene>
<comment type="caution">
    <text evidence="2">The sequence shown here is derived from an EMBL/GenBank/DDBJ whole genome shotgun (WGS) entry which is preliminary data.</text>
</comment>
<dbReference type="EMBL" id="QAPG01000027">
    <property type="protein sequence ID" value="TDZ37006.1"/>
    <property type="molecule type" value="Genomic_DNA"/>
</dbReference>
<sequence>MHLLACPHVLTNACNIGEGVESSALLARPPAADRRRRLGITTIGSALAQAYGGAKPARSHSVLHTTKVGSELSPGPGLGTAGQRRSAEGDMDKKAVLVTGEACLDLH</sequence>
<accession>A0A4R8QIW8</accession>